<keyword evidence="2" id="KW-0645">Protease</keyword>
<keyword evidence="5" id="KW-0378">Hydrolase</keyword>
<dbReference type="FunFam" id="2.60.120.260:FF:000006">
    <property type="entry name" value="Proprotein convertase subtilisin/kexin type 5"/>
    <property type="match status" value="1"/>
</dbReference>
<keyword evidence="3" id="KW-0165">Cleavage on pair of basic residues</keyword>
<keyword evidence="4" id="KW-0732">Signal</keyword>
<dbReference type="InterPro" id="IPR034182">
    <property type="entry name" value="Kexin/furin"/>
</dbReference>
<protein>
    <recommendedName>
        <fullName evidence="11">P/Homo B domain-containing protein</fullName>
    </recommendedName>
</protein>
<gene>
    <name evidence="12" type="ORF">ONB1V03_LOCUS18727</name>
</gene>
<keyword evidence="7" id="KW-0865">Zymogen</keyword>
<reference evidence="12" key="1">
    <citation type="submission" date="2020-11" db="EMBL/GenBank/DDBJ databases">
        <authorList>
            <person name="Tran Van P."/>
        </authorList>
    </citation>
    <scope>NUCLEOTIDE SEQUENCE</scope>
</reference>
<evidence type="ECO:0000256" key="8">
    <source>
        <dbReference type="ARBA" id="ARBA00023157"/>
    </source>
</evidence>
<dbReference type="EMBL" id="CAJPVJ010026581">
    <property type="protein sequence ID" value="CAG2179303.1"/>
    <property type="molecule type" value="Genomic_DNA"/>
</dbReference>
<dbReference type="SUPFAM" id="SSF52743">
    <property type="entry name" value="Subtilisin-like"/>
    <property type="match status" value="1"/>
</dbReference>
<dbReference type="GO" id="GO:0005802">
    <property type="term" value="C:trans-Golgi network"/>
    <property type="evidence" value="ECO:0007669"/>
    <property type="project" value="TreeGrafter"/>
</dbReference>
<evidence type="ECO:0000256" key="3">
    <source>
        <dbReference type="ARBA" id="ARBA00022685"/>
    </source>
</evidence>
<dbReference type="GO" id="GO:0004252">
    <property type="term" value="F:serine-type endopeptidase activity"/>
    <property type="evidence" value="ECO:0007669"/>
    <property type="project" value="InterPro"/>
</dbReference>
<dbReference type="SUPFAM" id="SSF49785">
    <property type="entry name" value="Galactose-binding domain-like"/>
    <property type="match status" value="1"/>
</dbReference>
<accession>A0A7R9QY71</accession>
<dbReference type="InterPro" id="IPR022398">
    <property type="entry name" value="Peptidase_S8_His-AS"/>
</dbReference>
<feature type="non-terminal residue" evidence="12">
    <location>
        <position position="414"/>
    </location>
</feature>
<feature type="non-terminal residue" evidence="12">
    <location>
        <position position="1"/>
    </location>
</feature>
<dbReference type="InterPro" id="IPR023828">
    <property type="entry name" value="Peptidase_S8_Ser-AS"/>
</dbReference>
<dbReference type="GO" id="GO:0016485">
    <property type="term" value="P:protein processing"/>
    <property type="evidence" value="ECO:0007669"/>
    <property type="project" value="TreeGrafter"/>
</dbReference>
<organism evidence="12">
    <name type="scientific">Oppiella nova</name>
    <dbReference type="NCBI Taxonomy" id="334625"/>
    <lineage>
        <taxon>Eukaryota</taxon>
        <taxon>Metazoa</taxon>
        <taxon>Ecdysozoa</taxon>
        <taxon>Arthropoda</taxon>
        <taxon>Chelicerata</taxon>
        <taxon>Arachnida</taxon>
        <taxon>Acari</taxon>
        <taxon>Acariformes</taxon>
        <taxon>Sarcoptiformes</taxon>
        <taxon>Oribatida</taxon>
        <taxon>Brachypylina</taxon>
        <taxon>Oppioidea</taxon>
        <taxon>Oppiidae</taxon>
        <taxon>Oppiella</taxon>
    </lineage>
</organism>
<dbReference type="PROSITE" id="PS00138">
    <property type="entry name" value="SUBTILASE_SER"/>
    <property type="match status" value="1"/>
</dbReference>
<dbReference type="Gene3D" id="2.60.120.260">
    <property type="entry name" value="Galactose-binding domain-like"/>
    <property type="match status" value="1"/>
</dbReference>
<keyword evidence="6" id="KW-0720">Serine protease</keyword>
<dbReference type="GO" id="GO:0000139">
    <property type="term" value="C:Golgi membrane"/>
    <property type="evidence" value="ECO:0007669"/>
    <property type="project" value="TreeGrafter"/>
</dbReference>
<dbReference type="InterPro" id="IPR036852">
    <property type="entry name" value="Peptidase_S8/S53_dom_sf"/>
</dbReference>
<dbReference type="InterPro" id="IPR002884">
    <property type="entry name" value="P_dom"/>
</dbReference>
<proteinExistence type="inferred from homology"/>
<dbReference type="AlphaFoldDB" id="A0A7R9QY71"/>
<dbReference type="Proteomes" id="UP000728032">
    <property type="component" value="Unassembled WGS sequence"/>
</dbReference>
<name>A0A7R9QY71_9ACAR</name>
<sequence>HGTRCAGEVAAEAHNEYCGVGIAFNAGIGGIRLLDGPINDAIEAKSLSHHPHHVDIYSASWGPTDNGQSLDGPGRLVQRAILDGIQKGRHGLGSIFVWASGDGGGKGDVCNCDGYVNSIYTLPISSATQHGLMAYYTEQCSSTLSTTYSSGHQYEGSVLSVNQDMKYFHSLANGGPINTSNLCTRNHGGTSASAPMAAAILALTLEANPRLTWRDVQHLVVVTSRYEPLRHETGWLTNGVGRRVSHKFGFGLMDATALVSLARHWEGLPVQRVCETPVDERQYEIAGERHRRLQVSVTSKACEGTSNEVTYLEHIQARIYLMYKPRGALKISLISPMGTVSHLLFSRPRDVNGTTFYNWPFTSVHYWGERAAGTWRLIIYNDSPKSVREPGILKEWSLVFYGTYDPQTRQYGIE</sequence>
<keyword evidence="13" id="KW-1185">Reference proteome</keyword>
<dbReference type="PANTHER" id="PTHR42884">
    <property type="entry name" value="PROPROTEIN CONVERTASE SUBTILISIN/KEXIN-RELATED"/>
    <property type="match status" value="1"/>
</dbReference>
<evidence type="ECO:0000259" key="11">
    <source>
        <dbReference type="PROSITE" id="PS51829"/>
    </source>
</evidence>
<evidence type="ECO:0000313" key="12">
    <source>
        <dbReference type="EMBL" id="CAD7662167.1"/>
    </source>
</evidence>
<dbReference type="InterPro" id="IPR008979">
    <property type="entry name" value="Galactose-bd-like_sf"/>
</dbReference>
<evidence type="ECO:0000313" key="13">
    <source>
        <dbReference type="Proteomes" id="UP000728032"/>
    </source>
</evidence>
<evidence type="ECO:0000256" key="10">
    <source>
        <dbReference type="PROSITE-ProRule" id="PRU01240"/>
    </source>
</evidence>
<feature type="domain" description="P/Homo B" evidence="11">
    <location>
        <begin position="268"/>
        <end position="406"/>
    </location>
</feature>
<dbReference type="PANTHER" id="PTHR42884:SF23">
    <property type="entry name" value="FURIN-LIKE PROTEASE 2"/>
    <property type="match status" value="1"/>
</dbReference>
<dbReference type="Pfam" id="PF01483">
    <property type="entry name" value="P_proprotein"/>
    <property type="match status" value="1"/>
</dbReference>
<dbReference type="PROSITE" id="PS51829">
    <property type="entry name" value="P_HOMO_B"/>
    <property type="match status" value="1"/>
</dbReference>
<evidence type="ECO:0000256" key="6">
    <source>
        <dbReference type="ARBA" id="ARBA00022825"/>
    </source>
</evidence>
<evidence type="ECO:0000256" key="5">
    <source>
        <dbReference type="ARBA" id="ARBA00022801"/>
    </source>
</evidence>
<evidence type="ECO:0000256" key="9">
    <source>
        <dbReference type="ARBA" id="ARBA00023180"/>
    </source>
</evidence>
<keyword evidence="8" id="KW-1015">Disulfide bond</keyword>
<keyword evidence="9" id="KW-0325">Glycoprotein</keyword>
<dbReference type="CDD" id="cd04059">
    <property type="entry name" value="Peptidases_S8_Protein_convertases_Kexins_Furin-like"/>
    <property type="match status" value="1"/>
</dbReference>
<evidence type="ECO:0000256" key="2">
    <source>
        <dbReference type="ARBA" id="ARBA00022670"/>
    </source>
</evidence>
<dbReference type="PROSITE" id="PS51892">
    <property type="entry name" value="SUBTILASE"/>
    <property type="match status" value="1"/>
</dbReference>
<evidence type="ECO:0000256" key="7">
    <source>
        <dbReference type="ARBA" id="ARBA00023145"/>
    </source>
</evidence>
<evidence type="ECO:0000256" key="1">
    <source>
        <dbReference type="ARBA" id="ARBA00005325"/>
    </source>
</evidence>
<comment type="similarity">
    <text evidence="1">Belongs to the peptidase S8 family. Furin subfamily.</text>
</comment>
<evidence type="ECO:0000256" key="4">
    <source>
        <dbReference type="ARBA" id="ARBA00022729"/>
    </source>
</evidence>
<dbReference type="InterPro" id="IPR000209">
    <property type="entry name" value="Peptidase_S8/S53_dom"/>
</dbReference>
<comment type="caution">
    <text evidence="10">Lacks conserved residue(s) required for the propagation of feature annotation.</text>
</comment>
<dbReference type="EMBL" id="OC941406">
    <property type="protein sequence ID" value="CAD7662167.1"/>
    <property type="molecule type" value="Genomic_DNA"/>
</dbReference>
<dbReference type="OrthoDB" id="300641at2759"/>
<dbReference type="Pfam" id="PF00082">
    <property type="entry name" value="Peptidase_S8"/>
    <property type="match status" value="1"/>
</dbReference>
<dbReference type="PROSITE" id="PS00137">
    <property type="entry name" value="SUBTILASE_HIS"/>
    <property type="match status" value="1"/>
</dbReference>
<dbReference type="Gene3D" id="3.40.50.200">
    <property type="entry name" value="Peptidase S8/S53 domain"/>
    <property type="match status" value="1"/>
</dbReference>